<evidence type="ECO:0000313" key="3">
    <source>
        <dbReference type="Proteomes" id="UP000013827"/>
    </source>
</evidence>
<dbReference type="InterPro" id="IPR010404">
    <property type="entry name" value="CpcT/CpeT"/>
</dbReference>
<organism evidence="2 3">
    <name type="scientific">Emiliania huxleyi (strain CCMP1516)</name>
    <dbReference type="NCBI Taxonomy" id="280463"/>
    <lineage>
        <taxon>Eukaryota</taxon>
        <taxon>Haptista</taxon>
        <taxon>Haptophyta</taxon>
        <taxon>Prymnesiophyceae</taxon>
        <taxon>Isochrysidales</taxon>
        <taxon>Noelaerhabdaceae</taxon>
        <taxon>Emiliania</taxon>
    </lineage>
</organism>
<protein>
    <submittedName>
        <fullName evidence="2">Uncharacterized protein</fullName>
    </submittedName>
</protein>
<keyword evidence="1" id="KW-0732">Signal</keyword>
<dbReference type="eggNOG" id="ENOG502SAUK">
    <property type="taxonomic scope" value="Eukaryota"/>
</dbReference>
<dbReference type="InterPro" id="IPR038672">
    <property type="entry name" value="CpcT/CpeT_sf"/>
</dbReference>
<dbReference type="OMA" id="EDALWIN"/>
<dbReference type="GeneID" id="17253708"/>
<dbReference type="KEGG" id="ehx:EMIHUDRAFT_438591"/>
<dbReference type="AlphaFoldDB" id="A0A0D3I8H3"/>
<dbReference type="Proteomes" id="UP000013827">
    <property type="component" value="Unassembled WGS sequence"/>
</dbReference>
<dbReference type="Pfam" id="PF06206">
    <property type="entry name" value="CpeT"/>
    <property type="match status" value="1"/>
</dbReference>
<dbReference type="PaxDb" id="2903-EOD07558"/>
<dbReference type="CDD" id="cd16338">
    <property type="entry name" value="CpcT"/>
    <property type="match status" value="1"/>
</dbReference>
<reference evidence="3" key="1">
    <citation type="journal article" date="2013" name="Nature">
        <title>Pan genome of the phytoplankton Emiliania underpins its global distribution.</title>
        <authorList>
            <person name="Read B.A."/>
            <person name="Kegel J."/>
            <person name="Klute M.J."/>
            <person name="Kuo A."/>
            <person name="Lefebvre S.C."/>
            <person name="Maumus F."/>
            <person name="Mayer C."/>
            <person name="Miller J."/>
            <person name="Monier A."/>
            <person name="Salamov A."/>
            <person name="Young J."/>
            <person name="Aguilar M."/>
            <person name="Claverie J.M."/>
            <person name="Frickenhaus S."/>
            <person name="Gonzalez K."/>
            <person name="Herman E.K."/>
            <person name="Lin Y.C."/>
            <person name="Napier J."/>
            <person name="Ogata H."/>
            <person name="Sarno A.F."/>
            <person name="Shmutz J."/>
            <person name="Schroeder D."/>
            <person name="de Vargas C."/>
            <person name="Verret F."/>
            <person name="von Dassow P."/>
            <person name="Valentin K."/>
            <person name="Van de Peer Y."/>
            <person name="Wheeler G."/>
            <person name="Dacks J.B."/>
            <person name="Delwiche C.F."/>
            <person name="Dyhrman S.T."/>
            <person name="Glockner G."/>
            <person name="John U."/>
            <person name="Richards T."/>
            <person name="Worden A.Z."/>
            <person name="Zhang X."/>
            <person name="Grigoriev I.V."/>
            <person name="Allen A.E."/>
            <person name="Bidle K."/>
            <person name="Borodovsky M."/>
            <person name="Bowler C."/>
            <person name="Brownlee C."/>
            <person name="Cock J.M."/>
            <person name="Elias M."/>
            <person name="Gladyshev V.N."/>
            <person name="Groth M."/>
            <person name="Guda C."/>
            <person name="Hadaegh A."/>
            <person name="Iglesias-Rodriguez M.D."/>
            <person name="Jenkins J."/>
            <person name="Jones B.M."/>
            <person name="Lawson T."/>
            <person name="Leese F."/>
            <person name="Lindquist E."/>
            <person name="Lobanov A."/>
            <person name="Lomsadze A."/>
            <person name="Malik S.B."/>
            <person name="Marsh M.E."/>
            <person name="Mackinder L."/>
            <person name="Mock T."/>
            <person name="Mueller-Roeber B."/>
            <person name="Pagarete A."/>
            <person name="Parker M."/>
            <person name="Probert I."/>
            <person name="Quesneville H."/>
            <person name="Raines C."/>
            <person name="Rensing S.A."/>
            <person name="Riano-Pachon D.M."/>
            <person name="Richier S."/>
            <person name="Rokitta S."/>
            <person name="Shiraiwa Y."/>
            <person name="Soanes D.M."/>
            <person name="van der Giezen M."/>
            <person name="Wahlund T.M."/>
            <person name="Williams B."/>
            <person name="Wilson W."/>
            <person name="Wolfe G."/>
            <person name="Wurch L.L."/>
        </authorList>
    </citation>
    <scope>NUCLEOTIDE SEQUENCE</scope>
</reference>
<accession>A0A0D3I8H3</accession>
<dbReference type="HOGENOM" id="CLU_991872_0_0_1"/>
<evidence type="ECO:0000313" key="2">
    <source>
        <dbReference type="EnsemblProtists" id="EOD07558"/>
    </source>
</evidence>
<reference evidence="2" key="2">
    <citation type="submission" date="2024-10" db="UniProtKB">
        <authorList>
            <consortium name="EnsemblProtists"/>
        </authorList>
    </citation>
    <scope>IDENTIFICATION</scope>
</reference>
<name>A0A0D3I8H3_EMIH1</name>
<keyword evidence="3" id="KW-1185">Reference proteome</keyword>
<dbReference type="GO" id="GO:0016829">
    <property type="term" value="F:lyase activity"/>
    <property type="evidence" value="ECO:0007669"/>
    <property type="project" value="InterPro"/>
</dbReference>
<dbReference type="RefSeq" id="XP_005759987.1">
    <property type="nucleotide sequence ID" value="XM_005759930.1"/>
</dbReference>
<proteinExistence type="predicted"/>
<evidence type="ECO:0000256" key="1">
    <source>
        <dbReference type="SAM" id="SignalP"/>
    </source>
</evidence>
<sequence>MSCTQAAFLIFATAVAFTSAALQPAVELGGFARCQARAALRRAAAPPRCSALAAPELDQSRWLAFDEFLSQFCGHFDNLEQALEDRRAGRPPREGGGHEHIHCHLQPLALERPAVLANYYFNGDPARPFRQRLYTLQPTEARRSAADGEIRMQIFRLAEQVEAKLRAASGDAAAVAWDAERDLAEELLIPGCDVFWRRVGGHFEGEMATASALVHSPLLGREIVVTDHLHLWEGALWVNDRGCGTDGTYLYGNTRDVPYKMDRVRWSSHRGEPVWEDRRAA</sequence>
<feature type="chain" id="PRO_5044290968" evidence="1">
    <location>
        <begin position="21"/>
        <end position="281"/>
    </location>
</feature>
<dbReference type="EnsemblProtists" id="EOD07558">
    <property type="protein sequence ID" value="EOD07558"/>
    <property type="gene ID" value="EMIHUDRAFT_438591"/>
</dbReference>
<dbReference type="Gene3D" id="2.40.128.590">
    <property type="entry name" value="CpcT/CpeT domain"/>
    <property type="match status" value="1"/>
</dbReference>
<feature type="signal peptide" evidence="1">
    <location>
        <begin position="1"/>
        <end position="20"/>
    </location>
</feature>